<dbReference type="InterPro" id="IPR011006">
    <property type="entry name" value="CheY-like_superfamily"/>
</dbReference>
<name>A0A250ITT5_9BACT</name>
<dbReference type="SMART" id="SM00448">
    <property type="entry name" value="REC"/>
    <property type="match status" value="1"/>
</dbReference>
<evidence type="ECO:0000256" key="1">
    <source>
        <dbReference type="ARBA" id="ARBA00022553"/>
    </source>
</evidence>
<feature type="modified residue" description="4-aspartylphosphate" evidence="2">
    <location>
        <position position="65"/>
    </location>
</feature>
<dbReference type="SUPFAM" id="SSF52172">
    <property type="entry name" value="CheY-like"/>
    <property type="match status" value="1"/>
</dbReference>
<dbReference type="Proteomes" id="UP000217257">
    <property type="component" value="Chromosome"/>
</dbReference>
<dbReference type="PANTHER" id="PTHR44591:SF3">
    <property type="entry name" value="RESPONSE REGULATORY DOMAIN-CONTAINING PROTEIN"/>
    <property type="match status" value="1"/>
</dbReference>
<evidence type="ECO:0000313" key="4">
    <source>
        <dbReference type="EMBL" id="ATB35154.1"/>
    </source>
</evidence>
<evidence type="ECO:0000313" key="5">
    <source>
        <dbReference type="Proteomes" id="UP000217257"/>
    </source>
</evidence>
<dbReference type="InterPro" id="IPR001789">
    <property type="entry name" value="Sig_transdc_resp-reg_receiver"/>
</dbReference>
<dbReference type="Pfam" id="PF00072">
    <property type="entry name" value="Response_reg"/>
    <property type="match status" value="1"/>
</dbReference>
<proteinExistence type="predicted"/>
<sequence length="134" mass="15055">MNGSLRLENVTMTRKKILLVDDSNTVLLMHRMMLSGGGYELLIARNGVEAVDLALRERPDLIFMDVVMPQMDGLQACRRIRASPEMHATPIIMVTTRGEPHSVQAGYESGCTEYITKPFDKGDLLQKLRQHLGE</sequence>
<dbReference type="InterPro" id="IPR050595">
    <property type="entry name" value="Bact_response_regulator"/>
</dbReference>
<evidence type="ECO:0000259" key="3">
    <source>
        <dbReference type="PROSITE" id="PS50110"/>
    </source>
</evidence>
<dbReference type="KEGG" id="cfus:CYFUS_000566"/>
<dbReference type="RefSeq" id="WP_232537321.1">
    <property type="nucleotide sequence ID" value="NZ_CP022098.1"/>
</dbReference>
<gene>
    <name evidence="4" type="ORF">CYFUS_000566</name>
</gene>
<evidence type="ECO:0000256" key="2">
    <source>
        <dbReference type="PROSITE-ProRule" id="PRU00169"/>
    </source>
</evidence>
<protein>
    <submittedName>
        <fullName evidence="4">Chemotaxis protein CheY</fullName>
    </submittedName>
</protein>
<dbReference type="GO" id="GO:0000160">
    <property type="term" value="P:phosphorelay signal transduction system"/>
    <property type="evidence" value="ECO:0007669"/>
    <property type="project" value="InterPro"/>
</dbReference>
<dbReference type="AlphaFoldDB" id="A0A250ITT5"/>
<feature type="domain" description="Response regulatory" evidence="3">
    <location>
        <begin position="16"/>
        <end position="132"/>
    </location>
</feature>
<dbReference type="PANTHER" id="PTHR44591">
    <property type="entry name" value="STRESS RESPONSE REGULATOR PROTEIN 1"/>
    <property type="match status" value="1"/>
</dbReference>
<keyword evidence="1 2" id="KW-0597">Phosphoprotein</keyword>
<reference evidence="4 5" key="1">
    <citation type="submission" date="2017-06" db="EMBL/GenBank/DDBJ databases">
        <title>Sequencing and comparative analysis of myxobacterial genomes.</title>
        <authorList>
            <person name="Rupp O."/>
            <person name="Goesmann A."/>
            <person name="Sogaard-Andersen L."/>
        </authorList>
    </citation>
    <scope>NUCLEOTIDE SEQUENCE [LARGE SCALE GENOMIC DNA]</scope>
    <source>
        <strain evidence="4 5">DSM 52655</strain>
    </source>
</reference>
<dbReference type="PROSITE" id="PS50110">
    <property type="entry name" value="RESPONSE_REGULATORY"/>
    <property type="match status" value="1"/>
</dbReference>
<organism evidence="4 5">
    <name type="scientific">Cystobacter fuscus</name>
    <dbReference type="NCBI Taxonomy" id="43"/>
    <lineage>
        <taxon>Bacteria</taxon>
        <taxon>Pseudomonadati</taxon>
        <taxon>Myxococcota</taxon>
        <taxon>Myxococcia</taxon>
        <taxon>Myxococcales</taxon>
        <taxon>Cystobacterineae</taxon>
        <taxon>Archangiaceae</taxon>
        <taxon>Cystobacter</taxon>
    </lineage>
</organism>
<dbReference type="EMBL" id="CP022098">
    <property type="protein sequence ID" value="ATB35154.1"/>
    <property type="molecule type" value="Genomic_DNA"/>
</dbReference>
<dbReference type="Gene3D" id="3.40.50.2300">
    <property type="match status" value="1"/>
</dbReference>
<accession>A0A250ITT5</accession>